<feature type="domain" description="Piwi" evidence="3">
    <location>
        <begin position="1129"/>
        <end position="1430"/>
    </location>
</feature>
<feature type="compositionally biased region" description="Basic and acidic residues" evidence="1">
    <location>
        <begin position="2066"/>
        <end position="2080"/>
    </location>
</feature>
<evidence type="ECO:0000313" key="4">
    <source>
        <dbReference type="EMBL" id="CAK9115048.1"/>
    </source>
</evidence>
<dbReference type="InterPro" id="IPR011990">
    <property type="entry name" value="TPR-like_helical_dom_sf"/>
</dbReference>
<feature type="domain" description="PAZ" evidence="2">
    <location>
        <begin position="878"/>
        <end position="962"/>
    </location>
</feature>
<dbReference type="Proteomes" id="UP001642464">
    <property type="component" value="Unassembled WGS sequence"/>
</dbReference>
<feature type="region of interest" description="Disordered" evidence="1">
    <location>
        <begin position="2461"/>
        <end position="2527"/>
    </location>
</feature>
<sequence length="2527" mass="280285">MAAEAVQALRTCAESAEWQAALQIFLASSVNSYGLNLVLQACAKATQWSNALKVFCSHDVRCLRDVVSANTVMTSTAKCNLWPVTVNLLAMMPSQRLTGTARSFTVAIHALKLREWPLALALLAFPDTISLCSAMVVCRQAQHWRWSTELFEWMGCQRVVPDASCLHAVAAASADDHWSKALQFLGDEQCCSVALSALRRAGGWASSVELLAGMYHRHLELGHPFSLDEEVRLGAMKAWHHQSAWSRVLDIFRSLGQRPLAVNLALAACKAAGLWQLALQIFWSSEIDAYSYSTLVGACCESSQWEVASSCALPTAAANVLLTFLARDHTLWPRALQLFSALPPLQVQIDEISHTAVLQAQGQSLQWSGSFQILEEMTRRSLEGNCVTHCAAIGAQGGGPWQQSLRPREQLPHADLALWNAQLGTWAEGHCWPMVLQSLEASKLEPDLSSYATAMRCLKEAGQWRQSLYWSGRYMTKTLQPLSSTCSACGSARHWQAALQLPFILAEPMDGHFLGALIYACQEAAQWVSALACARPRGSLKPSAVGLNAAIIACGEGHAWAEALSLWHDSRGVRGNDFTAAAVIEALGKANEVQLALELLQSMEGDLSATAFNAALAVCAWAEQKSELFHACGHFPSPWDRYRACEEADEGEESEVEADDVEEDAEDDGKEPMYCAEHMRHSWTDNSMLSRVIYLDRQDLNAADWCYDGDLRLYTRTATVQVIRSSSTSTVQLRNAQIQVKITEVKDPNGKHQELDLQRLDTEELRFIHVAMKQDSHGDEERVVVGQKVVCPKLQLACMTERSLLYGREVWMGYMAMVQLVQSRRGRTPTLLLNLVSSVGLPEMPAIELLAHFLRGKWTNKEWIEYLGQGHGERDVQGIIDTLNGPLGMRGLRVQYQGKKKIVSGITQKPARHLWFSHAEYGNVSVQEYFLKKYNTELKYPHLPCLQWGQSCVPMELVTILGGQHNIEAGKQRPEYQAALARMTLSPHDWLQEIQSLCQNQRFGPQTSLHNLGLEVTLEPMMVIGRVLPAPGLQAKNSSLLEPNSYAREVQAIAPPKFQVSWGVWCFASQGQQSDLDWFLEEWQRKGQHHGINFAPKPYPKLWGHLVEEEDQVKDMISKLLQDHKRPKLLLVLLPGKGNTFYPCLKTLADTVPGFATQCMLCQGKRDQTQFQALSSKLDNVLLKVVNKLPSTKDAGAAHSVELAQPHRILSSKTMVIGADVTHGCGGLSVAGVVGSCDGSFASYFAIPRAQSPFALNGEKRRSRRSEERIVEFEDMVQDLLQLWKRDNGSFPENILYYRDGVSNGQFSQVLNYEMAAMDKAFQKFDIRPKLLVLVCQKRHQTRFWKKTDSSSCKGKGKGKNCKGKSVEGQYENVPPGFVADEGIAATSGFPNFYLVAHKGLKGTCRPCHCSVLHNDLSLNMDDVQRITYEPWPTAYKLLTQEAIGMLQAGRCRGWQGGAPATRALAKSTELGLTCFEQLMLLKVLQPDGMIHALRGFVAEVLDTSVLEMQPLPIVQALDELQEVQGHHRALLVQSKDSSSSQCPSIYEELKAAVDQRKATKEGRRAHLVRCSPLQSIQHVREAALEGALVLITELQLSSQEFLAQLEQLMEELCVPATREGTAGIGHRRDVPGADKTRENFRLVLSTSGSINLGIMQMCQKVAMFPPIGVPSRMRQLALSTAWERPDLQKPALQNAWYRTLFSLLLFHAVVGERPRYRCFYTTSYDFAAYWSFKCAMRFCHKEVTTESIMDPPLESLMEWIRTVSHGGHLRDVWHRQQIFALLDRFLGASGERLRHALRLGEEEQGEELHPNTRELRKYIDFQLEAAEEDGPVVTGREVALRCIEALPDARADLFGTHVREEQFDRVQRVERLHRVIELGTPGGGSFTDFATLRVRNLIGELSDHIEGRLGTGESLARSPPLESGKGVSREAGQRGQEGKVAEPEKEKDAEARAGAEESGKAESTGKAATGATDRREGLQEVKVEHSDAEDSEIKGKELSAKSKALRKEVSEKEGRISSPAEKEKEEKRKKPNKVSQGKEKSGEFPSSPKKSSKQIREACGQPESPEYHPYEGAKNKGKKKVETQRYFRDYVAERRAEKRKAGEEVAAHQIPVGVWKPGLRLLGVGVYCAREINIAIEVDALRFHGGALEVIAWVTGTEDEGLLRWTTGSPGIPLRCHICLEDCSNVPEGDDIIHLKKVKYRGVESPGWADNLKEPTGMEELRRLAARSDAMARGAEEAKEPEKKGREGPPAAGHAVRSSSESSGGKKKKKKKSFKPSGKKDHPALYKGTGLDQDARVRKKVSRLARRAMKKRSRSSSSSRTSSTTEAADGMEDLFQESQRTQLASKAGPGALAYHAIRQMKKQMLQEQGQEALESSPVAAVGLQFYRQILRPKMTPVMAREALNISAALDALLSCQPAHAADVLVQRLKALESMASGSTWQMSQRFEIVPMDLGSLASQAEATAVARESREEQKSRHLQKGGWDSSSWKGGKGDHKGDKGKGKSKSKDGKSKGGDKDRARGDKTEK</sequence>
<dbReference type="Pfam" id="PF02171">
    <property type="entry name" value="Piwi"/>
    <property type="match status" value="1"/>
</dbReference>
<keyword evidence="4" id="KW-0396">Initiation factor</keyword>
<dbReference type="Gene3D" id="3.40.50.2300">
    <property type="match status" value="1"/>
</dbReference>
<feature type="region of interest" description="Disordered" evidence="1">
    <location>
        <begin position="2228"/>
        <end position="2330"/>
    </location>
</feature>
<comment type="caution">
    <text evidence="4">The sequence shown here is derived from an EMBL/GenBank/DDBJ whole genome shotgun (WGS) entry which is preliminary data.</text>
</comment>
<dbReference type="CDD" id="cd02846">
    <property type="entry name" value="PAZ_argonaute_like"/>
    <property type="match status" value="1"/>
</dbReference>
<name>A0ABP0SRM3_9DINO</name>
<dbReference type="InterPro" id="IPR036397">
    <property type="entry name" value="RNaseH_sf"/>
</dbReference>
<dbReference type="Pfam" id="PF18198">
    <property type="entry name" value="AAA_lid_11"/>
    <property type="match status" value="1"/>
</dbReference>
<feature type="region of interest" description="Disordered" evidence="1">
    <location>
        <begin position="647"/>
        <end position="668"/>
    </location>
</feature>
<dbReference type="InterPro" id="IPR036085">
    <property type="entry name" value="PAZ_dom_sf"/>
</dbReference>
<feature type="compositionally biased region" description="Basic and acidic residues" evidence="1">
    <location>
        <begin position="1973"/>
        <end position="2029"/>
    </location>
</feature>
<dbReference type="GO" id="GO:0003743">
    <property type="term" value="F:translation initiation factor activity"/>
    <property type="evidence" value="ECO:0007669"/>
    <property type="project" value="UniProtKB-KW"/>
</dbReference>
<dbReference type="InterPro" id="IPR003165">
    <property type="entry name" value="Piwi"/>
</dbReference>
<dbReference type="PROSITE" id="PS50822">
    <property type="entry name" value="PIWI"/>
    <property type="match status" value="1"/>
</dbReference>
<reference evidence="4 5" key="1">
    <citation type="submission" date="2024-02" db="EMBL/GenBank/DDBJ databases">
        <authorList>
            <person name="Chen Y."/>
            <person name="Shah S."/>
            <person name="Dougan E. K."/>
            <person name="Thang M."/>
            <person name="Chan C."/>
        </authorList>
    </citation>
    <scope>NUCLEOTIDE SEQUENCE [LARGE SCALE GENOMIC DNA]</scope>
</reference>
<dbReference type="SMART" id="SM00950">
    <property type="entry name" value="Piwi"/>
    <property type="match status" value="1"/>
</dbReference>
<dbReference type="PROSITE" id="PS50821">
    <property type="entry name" value="PAZ"/>
    <property type="match status" value="1"/>
</dbReference>
<feature type="compositionally biased region" description="Basic residues" evidence="1">
    <location>
        <begin position="2298"/>
        <end position="2315"/>
    </location>
</feature>
<dbReference type="SUPFAM" id="SSF101690">
    <property type="entry name" value="PAZ domain"/>
    <property type="match status" value="1"/>
</dbReference>
<evidence type="ECO:0000259" key="2">
    <source>
        <dbReference type="PROSITE" id="PS50821"/>
    </source>
</evidence>
<dbReference type="InterPro" id="IPR042219">
    <property type="entry name" value="AAA_lid_11_sf"/>
</dbReference>
<keyword evidence="4" id="KW-0648">Protein biosynthesis</keyword>
<dbReference type="EMBL" id="CAXAMM010044528">
    <property type="protein sequence ID" value="CAK9115048.1"/>
    <property type="molecule type" value="Genomic_DNA"/>
</dbReference>
<accession>A0ABP0SRM3</accession>
<feature type="compositionally biased region" description="Low complexity" evidence="1">
    <location>
        <begin position="2481"/>
        <end position="2490"/>
    </location>
</feature>
<feature type="region of interest" description="Disordered" evidence="1">
    <location>
        <begin position="1910"/>
        <end position="2080"/>
    </location>
</feature>
<dbReference type="InterPro" id="IPR012337">
    <property type="entry name" value="RNaseH-like_sf"/>
</dbReference>
<feature type="compositionally biased region" description="Basic and acidic residues" evidence="1">
    <location>
        <begin position="1928"/>
        <end position="1961"/>
    </location>
</feature>
<gene>
    <name evidence="4" type="ORF">SCF082_LOCUS53270</name>
</gene>
<dbReference type="SUPFAM" id="SSF53098">
    <property type="entry name" value="Ribonuclease H-like"/>
    <property type="match status" value="1"/>
</dbReference>
<dbReference type="Gene3D" id="2.170.260.10">
    <property type="entry name" value="paz domain"/>
    <property type="match status" value="1"/>
</dbReference>
<dbReference type="Gene3D" id="3.30.420.10">
    <property type="entry name" value="Ribonuclease H-like superfamily/Ribonuclease H"/>
    <property type="match status" value="1"/>
</dbReference>
<dbReference type="InterPro" id="IPR041658">
    <property type="entry name" value="AAA_lid_11"/>
</dbReference>
<proteinExistence type="predicted"/>
<protein>
    <submittedName>
        <fullName evidence="4">Protein argonaute-4 (Argonaute4) (Argonaute RISC catalytic component 4) (Eukaryotic translation initiation factor 2C 4) (eIF-2C 4) (eIF2C 4)</fullName>
    </submittedName>
</protein>
<keyword evidence="5" id="KW-1185">Reference proteome</keyword>
<feature type="compositionally biased region" description="Basic residues" evidence="1">
    <location>
        <begin position="2266"/>
        <end position="2275"/>
    </location>
</feature>
<dbReference type="InterPro" id="IPR003100">
    <property type="entry name" value="PAZ_dom"/>
</dbReference>
<evidence type="ECO:0000313" key="5">
    <source>
        <dbReference type="Proteomes" id="UP001642464"/>
    </source>
</evidence>
<evidence type="ECO:0000256" key="1">
    <source>
        <dbReference type="SAM" id="MobiDB-lite"/>
    </source>
</evidence>
<dbReference type="Gene3D" id="1.25.40.10">
    <property type="entry name" value="Tetratricopeptide repeat domain"/>
    <property type="match status" value="4"/>
</dbReference>
<organism evidence="4 5">
    <name type="scientific">Durusdinium trenchii</name>
    <dbReference type="NCBI Taxonomy" id="1381693"/>
    <lineage>
        <taxon>Eukaryota</taxon>
        <taxon>Sar</taxon>
        <taxon>Alveolata</taxon>
        <taxon>Dinophyceae</taxon>
        <taxon>Suessiales</taxon>
        <taxon>Symbiodiniaceae</taxon>
        <taxon>Durusdinium</taxon>
    </lineage>
</organism>
<feature type="compositionally biased region" description="Basic and acidic residues" evidence="1">
    <location>
        <begin position="2235"/>
        <end position="2248"/>
    </location>
</feature>
<evidence type="ECO:0000259" key="3">
    <source>
        <dbReference type="PROSITE" id="PS50822"/>
    </source>
</evidence>
<dbReference type="PANTHER" id="PTHR22891">
    <property type="entry name" value="EUKARYOTIC TRANSLATION INITIATION FACTOR 2C"/>
    <property type="match status" value="1"/>
</dbReference>
<feature type="compositionally biased region" description="Low complexity" evidence="1">
    <location>
        <begin position="2316"/>
        <end position="2326"/>
    </location>
</feature>
<feature type="compositionally biased region" description="Basic and acidic residues" evidence="1">
    <location>
        <begin position="2492"/>
        <end position="2527"/>
    </location>
</feature>
<dbReference type="Pfam" id="PF02170">
    <property type="entry name" value="PAZ"/>
    <property type="match status" value="1"/>
</dbReference>
<dbReference type="Gene3D" id="1.10.8.720">
    <property type="entry name" value="Region D6 of dynein motor"/>
    <property type="match status" value="1"/>
</dbReference>